<dbReference type="Proteomes" id="UP000763641">
    <property type="component" value="Unassembled WGS sequence"/>
</dbReference>
<sequence length="226" mass="23613">MLATATFGLSACGKGTNTTTNVADGAANQVGTAGTSAAPEVAALNISEGPDVCFRAIAKHLGPNAKVSEINSFFSSGKDIDSSDDEPQGQLTVCSVQYQDPTDARKLLSTSLNMRTGKFAAPSPVDITVSGGDASEFKLADYVTPMAQVNAAALAPFMEAQKGPMSKIYSRSAWSGIRLMSPGAFSDVHVLRLDIDGRLAANDIKESGYAEFTIDGKTLKENNLKP</sequence>
<protein>
    <submittedName>
        <fullName evidence="1">Uncharacterized protein</fullName>
    </submittedName>
</protein>
<comment type="caution">
    <text evidence="1">The sequence shown here is derived from an EMBL/GenBank/DDBJ whole genome shotgun (WGS) entry which is preliminary data.</text>
</comment>
<dbReference type="EMBL" id="JAFEMC010000004">
    <property type="protein sequence ID" value="MBM6577740.1"/>
    <property type="molecule type" value="Genomic_DNA"/>
</dbReference>
<name>A0ABS2D9Y7_9SPHN</name>
<gene>
    <name evidence="1" type="ORF">ILT43_15265</name>
</gene>
<evidence type="ECO:0000313" key="1">
    <source>
        <dbReference type="EMBL" id="MBM6577740.1"/>
    </source>
</evidence>
<reference evidence="1 2" key="1">
    <citation type="submission" date="2020-12" db="EMBL/GenBank/DDBJ databases">
        <title>Sphingomonas sp.</title>
        <authorList>
            <person name="Kim M.K."/>
        </authorList>
    </citation>
    <scope>NUCLEOTIDE SEQUENCE [LARGE SCALE GENOMIC DNA]</scope>
    <source>
        <strain evidence="1 2">BT552</strain>
    </source>
</reference>
<proteinExistence type="predicted"/>
<dbReference type="RefSeq" id="WP_204199834.1">
    <property type="nucleotide sequence ID" value="NZ_JAFEMC010000004.1"/>
</dbReference>
<keyword evidence="2" id="KW-1185">Reference proteome</keyword>
<accession>A0ABS2D9Y7</accession>
<organism evidence="1 2">
    <name type="scientific">Sphingomonas longa</name>
    <dbReference type="NCBI Taxonomy" id="2778730"/>
    <lineage>
        <taxon>Bacteria</taxon>
        <taxon>Pseudomonadati</taxon>
        <taxon>Pseudomonadota</taxon>
        <taxon>Alphaproteobacteria</taxon>
        <taxon>Sphingomonadales</taxon>
        <taxon>Sphingomonadaceae</taxon>
        <taxon>Sphingomonas</taxon>
    </lineage>
</organism>
<evidence type="ECO:0000313" key="2">
    <source>
        <dbReference type="Proteomes" id="UP000763641"/>
    </source>
</evidence>